<evidence type="ECO:0000256" key="6">
    <source>
        <dbReference type="SAM" id="MobiDB-lite"/>
    </source>
</evidence>
<keyword evidence="7" id="KW-0812">Transmembrane</keyword>
<feature type="transmembrane region" description="Helical" evidence="7">
    <location>
        <begin position="7"/>
        <end position="29"/>
    </location>
</feature>
<sequence>MRVSGRILVLSAVIITVISALFCIIGLSTKGWLGGTTGLFYDGAYKPPAALSVISFILLIVSIIALTLQIFDILNGTLRYIPILILFVATFFLLASFSSAAERGFGYSYKLMVVAHFFSYVALAITAYWLGQSDDPNQLIRASALRVLSSIRVPTIVTIMMLAIREAVSDMSPYVRKTAANAIAKLYALDPELKDELVLIITKLLADKTILVNGSAVQAFEHVCPERIDLIHKNYRRLCNLLVDIDEWGQVTVLSMLTRYARSQFVDPNKTFEDEKKAFYEDETEKNDDEDEEEDSLDKKTYIMDSDHRLLLRCTKPLLQSRNSAVVMAVAQLYYYVAPKSEIQIVAKSLIRLLRHHRIRIFLIESNLSFARHH</sequence>
<dbReference type="AlphaFoldDB" id="A0A814LQ21"/>
<feature type="transmembrane region" description="Helical" evidence="7">
    <location>
        <begin position="80"/>
        <end position="101"/>
    </location>
</feature>
<comment type="similarity">
    <text evidence="2">Belongs to the adaptor complexes large subunit family.</text>
</comment>
<gene>
    <name evidence="9" type="ORF">IZO911_LOCUS21259</name>
</gene>
<feature type="region of interest" description="Disordered" evidence="6">
    <location>
        <begin position="278"/>
        <end position="297"/>
    </location>
</feature>
<dbReference type="InterPro" id="IPR011989">
    <property type="entry name" value="ARM-like"/>
</dbReference>
<feature type="compositionally biased region" description="Acidic residues" evidence="6">
    <location>
        <begin position="281"/>
        <end position="296"/>
    </location>
</feature>
<evidence type="ECO:0000256" key="5">
    <source>
        <dbReference type="ARBA" id="ARBA00023136"/>
    </source>
</evidence>
<reference evidence="9" key="1">
    <citation type="submission" date="2021-02" db="EMBL/GenBank/DDBJ databases">
        <authorList>
            <person name="Nowell W R."/>
        </authorList>
    </citation>
    <scope>NUCLEOTIDE SEQUENCE</scope>
</reference>
<dbReference type="Gene3D" id="1.25.10.10">
    <property type="entry name" value="Leucine-rich Repeat Variant"/>
    <property type="match status" value="1"/>
</dbReference>
<name>A0A814LQ21_9BILA</name>
<evidence type="ECO:0000313" key="9">
    <source>
        <dbReference type="EMBL" id="CAF1068087.1"/>
    </source>
</evidence>
<evidence type="ECO:0000313" key="10">
    <source>
        <dbReference type="Proteomes" id="UP000663860"/>
    </source>
</evidence>
<evidence type="ECO:0000256" key="3">
    <source>
        <dbReference type="ARBA" id="ARBA00022448"/>
    </source>
</evidence>
<evidence type="ECO:0000256" key="7">
    <source>
        <dbReference type="SAM" id="Phobius"/>
    </source>
</evidence>
<feature type="transmembrane region" description="Helical" evidence="7">
    <location>
        <begin position="49"/>
        <end position="68"/>
    </location>
</feature>
<dbReference type="EMBL" id="CAJNOE010000227">
    <property type="protein sequence ID" value="CAF1068087.1"/>
    <property type="molecule type" value="Genomic_DNA"/>
</dbReference>
<feature type="transmembrane region" description="Helical" evidence="7">
    <location>
        <begin position="143"/>
        <end position="164"/>
    </location>
</feature>
<evidence type="ECO:0000256" key="2">
    <source>
        <dbReference type="ARBA" id="ARBA00006613"/>
    </source>
</evidence>
<dbReference type="Pfam" id="PF01602">
    <property type="entry name" value="Adaptin_N"/>
    <property type="match status" value="1"/>
</dbReference>
<dbReference type="InterPro" id="IPR016024">
    <property type="entry name" value="ARM-type_fold"/>
</dbReference>
<protein>
    <recommendedName>
        <fullName evidence="8">Clathrin/coatomer adaptor adaptin-like N-terminal domain-containing protein</fullName>
    </recommendedName>
</protein>
<comment type="caution">
    <text evidence="9">The sequence shown here is derived from an EMBL/GenBank/DDBJ whole genome shotgun (WGS) entry which is preliminary data.</text>
</comment>
<dbReference type="Proteomes" id="UP000663860">
    <property type="component" value="Unassembled WGS sequence"/>
</dbReference>
<dbReference type="GO" id="GO:0030117">
    <property type="term" value="C:membrane coat"/>
    <property type="evidence" value="ECO:0007669"/>
    <property type="project" value="InterPro"/>
</dbReference>
<dbReference type="GO" id="GO:0006886">
    <property type="term" value="P:intracellular protein transport"/>
    <property type="evidence" value="ECO:0007669"/>
    <property type="project" value="InterPro"/>
</dbReference>
<proteinExistence type="inferred from homology"/>
<organism evidence="9 10">
    <name type="scientific">Adineta steineri</name>
    <dbReference type="NCBI Taxonomy" id="433720"/>
    <lineage>
        <taxon>Eukaryota</taxon>
        <taxon>Metazoa</taxon>
        <taxon>Spiralia</taxon>
        <taxon>Gnathifera</taxon>
        <taxon>Rotifera</taxon>
        <taxon>Eurotatoria</taxon>
        <taxon>Bdelloidea</taxon>
        <taxon>Adinetida</taxon>
        <taxon>Adinetidae</taxon>
        <taxon>Adineta</taxon>
    </lineage>
</organism>
<dbReference type="SUPFAM" id="SSF48371">
    <property type="entry name" value="ARM repeat"/>
    <property type="match status" value="1"/>
</dbReference>
<dbReference type="PANTHER" id="PTHR11134">
    <property type="entry name" value="ADAPTOR COMPLEX SUBUNIT BETA FAMILY MEMBER"/>
    <property type="match status" value="1"/>
</dbReference>
<evidence type="ECO:0000259" key="8">
    <source>
        <dbReference type="Pfam" id="PF01602"/>
    </source>
</evidence>
<feature type="domain" description="Clathrin/coatomer adaptor adaptin-like N-terminal" evidence="8">
    <location>
        <begin position="133"/>
        <end position="359"/>
    </location>
</feature>
<feature type="transmembrane region" description="Helical" evidence="7">
    <location>
        <begin position="107"/>
        <end position="131"/>
    </location>
</feature>
<evidence type="ECO:0000256" key="1">
    <source>
        <dbReference type="ARBA" id="ARBA00004308"/>
    </source>
</evidence>
<dbReference type="InterPro" id="IPR026739">
    <property type="entry name" value="AP_beta"/>
</dbReference>
<keyword evidence="7" id="KW-1133">Transmembrane helix</keyword>
<dbReference type="GO" id="GO:0016192">
    <property type="term" value="P:vesicle-mediated transport"/>
    <property type="evidence" value="ECO:0007669"/>
    <property type="project" value="InterPro"/>
</dbReference>
<comment type="subcellular location">
    <subcellularLocation>
        <location evidence="1">Endomembrane system</location>
    </subcellularLocation>
</comment>
<accession>A0A814LQ21</accession>
<keyword evidence="3" id="KW-0813">Transport</keyword>
<dbReference type="InterPro" id="IPR002553">
    <property type="entry name" value="Clathrin/coatomer_adapt-like_N"/>
</dbReference>
<evidence type="ECO:0000256" key="4">
    <source>
        <dbReference type="ARBA" id="ARBA00022927"/>
    </source>
</evidence>
<dbReference type="GO" id="GO:0012505">
    <property type="term" value="C:endomembrane system"/>
    <property type="evidence" value="ECO:0007669"/>
    <property type="project" value="UniProtKB-SubCell"/>
</dbReference>
<keyword evidence="5 7" id="KW-0472">Membrane</keyword>
<keyword evidence="4" id="KW-0653">Protein transport</keyword>